<feature type="signal peptide" evidence="1">
    <location>
        <begin position="1"/>
        <end position="19"/>
    </location>
</feature>
<accession>A0A935Q1G6</accession>
<protein>
    <submittedName>
        <fullName evidence="3">Carotenoid 1,2-hydratase</fullName>
    </submittedName>
</protein>
<evidence type="ECO:0000256" key="1">
    <source>
        <dbReference type="SAM" id="SignalP"/>
    </source>
</evidence>
<dbReference type="EMBL" id="JADJMH010000016">
    <property type="protein sequence ID" value="MBK7676001.1"/>
    <property type="molecule type" value="Genomic_DNA"/>
</dbReference>
<sequence length="368" mass="40543">MRRRHFLATPLLLPALVRAAPAAATVAYAPVTPGVRLAFPRDHGAHPEFRTEWWYVTGALDSPLADVGFQLTFFRSRPGTAEALRSPIAARQILFAHAALTIPGERLRHAERAARANLGASFSSLDLDVSIGAWRMVRQRQTPGEVLRLQMQSPQFSFDLTLTPSQPLLLQGDQGYSRKGHGPELASYYVSWPQLQVGGTLLREGRRQAVSGLAWFDHEWSTTLLGDGVVGWDWLGINLIDGGALMAFRMRDAAGETLYAHAAWRDAAGRVRQYAADEVSFAPRRHWLSPRSGANYPVQLEIRCGEQTLRTLPVLDDQELSTNRPAPVVYWEGLVRVEGSLSGRGYLEMTGYAGPLRVAVAPDSVARG</sequence>
<dbReference type="AlphaFoldDB" id="A0A935Q1G6"/>
<evidence type="ECO:0000313" key="3">
    <source>
        <dbReference type="EMBL" id="MBK7676001.1"/>
    </source>
</evidence>
<comment type="caution">
    <text evidence="3">The sequence shown here is derived from an EMBL/GenBank/DDBJ whole genome shotgun (WGS) entry which is preliminary data.</text>
</comment>
<dbReference type="InterPro" id="IPR023374">
    <property type="entry name" value="AttH-like_dom_sf"/>
</dbReference>
<keyword evidence="1" id="KW-0732">Signal</keyword>
<proteinExistence type="predicted"/>
<dbReference type="Proteomes" id="UP000697998">
    <property type="component" value="Unassembled WGS sequence"/>
</dbReference>
<dbReference type="PANTHER" id="PTHR38591">
    <property type="entry name" value="HYDROLASE"/>
    <property type="match status" value="1"/>
</dbReference>
<feature type="chain" id="PRO_5037001299" evidence="1">
    <location>
        <begin position="20"/>
        <end position="368"/>
    </location>
</feature>
<dbReference type="Pfam" id="PF17186">
    <property type="entry name" value="Lipocalin_9"/>
    <property type="match status" value="1"/>
</dbReference>
<evidence type="ECO:0000313" key="4">
    <source>
        <dbReference type="Proteomes" id="UP000697998"/>
    </source>
</evidence>
<gene>
    <name evidence="3" type="ORF">IPJ27_15310</name>
</gene>
<dbReference type="Pfam" id="PF07143">
    <property type="entry name" value="CrtC"/>
    <property type="match status" value="1"/>
</dbReference>
<reference evidence="3 4" key="1">
    <citation type="submission" date="2020-10" db="EMBL/GenBank/DDBJ databases">
        <title>Connecting structure to function with the recovery of over 1000 high-quality activated sludge metagenome-assembled genomes encoding full-length rRNA genes using long-read sequencing.</title>
        <authorList>
            <person name="Singleton C.M."/>
            <person name="Petriglieri F."/>
            <person name="Kristensen J.M."/>
            <person name="Kirkegaard R.H."/>
            <person name="Michaelsen T.Y."/>
            <person name="Andersen M.H."/>
            <person name="Karst S.M."/>
            <person name="Dueholm M.S."/>
            <person name="Nielsen P.H."/>
            <person name="Albertsen M."/>
        </authorList>
    </citation>
    <scope>NUCLEOTIDE SEQUENCE [LARGE SCALE GENOMIC DNA]</scope>
    <source>
        <strain evidence="3">EsbW_18-Q3-R4-48_BATAC.285</strain>
    </source>
</reference>
<feature type="domain" description="AttH" evidence="2">
    <location>
        <begin position="51"/>
        <end position="222"/>
    </location>
</feature>
<dbReference type="SUPFAM" id="SSF159245">
    <property type="entry name" value="AttH-like"/>
    <property type="match status" value="1"/>
</dbReference>
<dbReference type="InterPro" id="IPR010791">
    <property type="entry name" value="AttH_dom"/>
</dbReference>
<organism evidence="3 4">
    <name type="scientific">Candidatus Accumulibacter proximus</name>
    <dbReference type="NCBI Taxonomy" id="2954385"/>
    <lineage>
        <taxon>Bacteria</taxon>
        <taxon>Pseudomonadati</taxon>
        <taxon>Pseudomonadota</taxon>
        <taxon>Betaproteobacteria</taxon>
        <taxon>Candidatus Accumulibacter</taxon>
    </lineage>
</organism>
<dbReference type="Gene3D" id="2.40.370.10">
    <property type="entry name" value="AttH-like domain"/>
    <property type="match status" value="2"/>
</dbReference>
<dbReference type="PANTHER" id="PTHR38591:SF1">
    <property type="entry name" value="BLL1000 PROTEIN"/>
    <property type="match status" value="1"/>
</dbReference>
<name>A0A935Q1G6_9PROT</name>
<evidence type="ECO:0000259" key="2">
    <source>
        <dbReference type="Pfam" id="PF07143"/>
    </source>
</evidence>